<evidence type="ECO:0000313" key="3">
    <source>
        <dbReference type="Proteomes" id="UP000053030"/>
    </source>
</evidence>
<gene>
    <name evidence="2" type="ORF">AFK76_00015</name>
</gene>
<dbReference type="SMART" id="SM00382">
    <property type="entry name" value="AAA"/>
    <property type="match status" value="1"/>
</dbReference>
<dbReference type="AlphaFoldDB" id="A0A837NHT2"/>
<accession>A0A837NHT2</accession>
<dbReference type="PANTHER" id="PTHR32204">
    <property type="entry name" value="ATPASE RAVA"/>
    <property type="match status" value="1"/>
</dbReference>
<sequence>MNIKARVSGLISDISEGMYEREEIIALALLGALSGQNTFLHGPPGTAKSLISRRIASAFGEHSYFEYLMNRFSTPEEVFGPVSIKELKNDNYIRKTNRYLPTAEFAFLDEIWKSSPAILNALLTVINERTFHNGNTSESVPLKALIAASNETPPENQGLEALYDRFIIRLHVPPISKLEHFEKLINSKPSRAKVKVDDSIKVTTAEWEGWREDIHNVKLSRETLTTVHLIREQLASKFDQLGIYVSDRRWQKAALLLKSSAFFNGRTMTNPSDNLLLSHCLWTEQKHRSDVMHIVHQAIKDTGLIHEKNIAALIQDKERIEKEIQQKLFYQEDVFKEIIVNNEPHLVLQVPDPEHYNHGKKQPHSRTVLIPRKMYKTNSVLEPTDRYGNVLHLFRCNSTDEGSFEFFSQNSDFETYIATPDVRIKKGSKRNDVSDQQVEHWRSLIFGVKDQLESCINDIKRRAENLQSELNSVFIMPENVKFIHLAVTDQLEHLKLQREDCNKIEALCS</sequence>
<evidence type="ECO:0000259" key="1">
    <source>
        <dbReference type="SMART" id="SM00382"/>
    </source>
</evidence>
<protein>
    <recommendedName>
        <fullName evidence="1">AAA+ ATPase domain-containing protein</fullName>
    </recommendedName>
</protein>
<dbReference type="OrthoDB" id="1814213at2"/>
<evidence type="ECO:0000313" key="2">
    <source>
        <dbReference type="EMBL" id="KPD24788.1"/>
    </source>
</evidence>
<dbReference type="InterPro" id="IPR045427">
    <property type="entry name" value="MoxR"/>
</dbReference>
<dbReference type="InterPro" id="IPR027417">
    <property type="entry name" value="P-loop_NTPase"/>
</dbReference>
<dbReference type="InterPro" id="IPR003593">
    <property type="entry name" value="AAA+_ATPase"/>
</dbReference>
<keyword evidence="3" id="KW-1185">Reference proteome</keyword>
<dbReference type="RefSeq" id="WP_074668841.1">
    <property type="nucleotide sequence ID" value="NZ_FNCB01000001.1"/>
</dbReference>
<name>A0A837NHT2_9GAMM</name>
<organism evidence="2 3">
    <name type="scientific">Idiomarina zobellii</name>
    <dbReference type="NCBI Taxonomy" id="86103"/>
    <lineage>
        <taxon>Bacteria</taxon>
        <taxon>Pseudomonadati</taxon>
        <taxon>Pseudomonadota</taxon>
        <taxon>Gammaproteobacteria</taxon>
        <taxon>Alteromonadales</taxon>
        <taxon>Idiomarinaceae</taxon>
        <taxon>Idiomarina</taxon>
    </lineage>
</organism>
<dbReference type="Pfam" id="PF20030">
    <property type="entry name" value="bpMoxR"/>
    <property type="match status" value="1"/>
</dbReference>
<dbReference type="Proteomes" id="UP000053030">
    <property type="component" value="Unassembled WGS sequence"/>
</dbReference>
<dbReference type="EMBL" id="LHSG01000001">
    <property type="protein sequence ID" value="KPD24788.1"/>
    <property type="molecule type" value="Genomic_DNA"/>
</dbReference>
<feature type="domain" description="AAA+ ATPase" evidence="1">
    <location>
        <begin position="34"/>
        <end position="176"/>
    </location>
</feature>
<dbReference type="Gene3D" id="3.40.50.300">
    <property type="entry name" value="P-loop containing nucleotide triphosphate hydrolases"/>
    <property type="match status" value="1"/>
</dbReference>
<dbReference type="InterPro" id="IPR041538">
    <property type="entry name" value="RavA-like_AAA_lid"/>
</dbReference>
<dbReference type="InterPro" id="IPR050513">
    <property type="entry name" value="RavA_ATPases"/>
</dbReference>
<proteinExistence type="predicted"/>
<reference evidence="2 3" key="1">
    <citation type="submission" date="2015-08" db="EMBL/GenBank/DDBJ databases">
        <title>Genome sequencing and assembly of the deep-sea bacterium Idiomarina zobellii.</title>
        <authorList>
            <person name="Mithoefer S.D."/>
            <person name="Rheaume B.A."/>
            <person name="MacLea K.S."/>
        </authorList>
    </citation>
    <scope>NUCLEOTIDE SEQUENCE [LARGE SCALE GENOMIC DNA]</scope>
    <source>
        <strain evidence="2 3">KMM 231</strain>
    </source>
</reference>
<comment type="caution">
    <text evidence="2">The sequence shown here is derived from an EMBL/GenBank/DDBJ whole genome shotgun (WGS) entry which is preliminary data.</text>
</comment>
<dbReference type="Pfam" id="PF17868">
    <property type="entry name" value="AAA_lid_8"/>
    <property type="match status" value="1"/>
</dbReference>
<dbReference type="PANTHER" id="PTHR32204:SF0">
    <property type="entry name" value="ATPASE RAVA"/>
    <property type="match status" value="1"/>
</dbReference>
<dbReference type="CDD" id="cd00009">
    <property type="entry name" value="AAA"/>
    <property type="match status" value="1"/>
</dbReference>
<dbReference type="SUPFAM" id="SSF52540">
    <property type="entry name" value="P-loop containing nucleoside triphosphate hydrolases"/>
    <property type="match status" value="1"/>
</dbReference>